<dbReference type="Proteomes" id="UP001197378">
    <property type="component" value="Unassembled WGS sequence"/>
</dbReference>
<accession>A0AAE2YPH8</accession>
<dbReference type="RefSeq" id="WP_215885440.1">
    <property type="nucleotide sequence ID" value="NZ_JAAXYO010000067.1"/>
</dbReference>
<dbReference type="InterPro" id="IPR001296">
    <property type="entry name" value="Glyco_trans_1"/>
</dbReference>
<evidence type="ECO:0000313" key="3">
    <source>
        <dbReference type="EMBL" id="MBU2787794.1"/>
    </source>
</evidence>
<dbReference type="AlphaFoldDB" id="A0AAE2YPH8"/>
<dbReference type="Gene3D" id="3.40.50.2000">
    <property type="entry name" value="Glycogen Phosphorylase B"/>
    <property type="match status" value="2"/>
</dbReference>
<feature type="domain" description="Glycosyltransferase subfamily 4-like N-terminal" evidence="2">
    <location>
        <begin position="15"/>
        <end position="187"/>
    </location>
</feature>
<comment type="caution">
    <text evidence="3">The sequence shown here is derived from an EMBL/GenBank/DDBJ whole genome shotgun (WGS) entry which is preliminary data.</text>
</comment>
<dbReference type="InterPro" id="IPR028098">
    <property type="entry name" value="Glyco_trans_4-like_N"/>
</dbReference>
<organism evidence="3 4">
    <name type="scientific">Igneacidithiobacillus copahuensis</name>
    <dbReference type="NCBI Taxonomy" id="2724909"/>
    <lineage>
        <taxon>Bacteria</taxon>
        <taxon>Pseudomonadati</taxon>
        <taxon>Pseudomonadota</taxon>
        <taxon>Acidithiobacillia</taxon>
        <taxon>Acidithiobacillales</taxon>
        <taxon>Acidithiobacillaceae</taxon>
        <taxon>Igneacidithiobacillus</taxon>
    </lineage>
</organism>
<dbReference type="PANTHER" id="PTHR45947:SF3">
    <property type="entry name" value="SULFOQUINOVOSYL TRANSFERASE SQD2"/>
    <property type="match status" value="1"/>
</dbReference>
<dbReference type="EMBL" id="JAAXYO010000067">
    <property type="protein sequence ID" value="MBU2787794.1"/>
    <property type="molecule type" value="Genomic_DNA"/>
</dbReference>
<name>A0AAE2YPH8_9PROT</name>
<evidence type="ECO:0000313" key="4">
    <source>
        <dbReference type="Proteomes" id="UP001197378"/>
    </source>
</evidence>
<dbReference type="Pfam" id="PF00534">
    <property type="entry name" value="Glycos_transf_1"/>
    <property type="match status" value="1"/>
</dbReference>
<gene>
    <name evidence="3" type="ORF">HFQ13_06190</name>
</gene>
<dbReference type="GO" id="GO:0016758">
    <property type="term" value="F:hexosyltransferase activity"/>
    <property type="evidence" value="ECO:0007669"/>
    <property type="project" value="TreeGrafter"/>
</dbReference>
<feature type="domain" description="Glycosyl transferase family 1" evidence="1">
    <location>
        <begin position="199"/>
        <end position="364"/>
    </location>
</feature>
<reference evidence="3" key="1">
    <citation type="journal article" date="2021" name="ISME J.">
        <title>Genomic evolution of the class Acidithiobacillia: deep-branching Proteobacteria living in extreme acidic conditions.</title>
        <authorList>
            <person name="Moya-Beltran A."/>
            <person name="Beard S."/>
            <person name="Rojas-Villalobos C."/>
            <person name="Issotta F."/>
            <person name="Gallardo Y."/>
            <person name="Ulloa R."/>
            <person name="Giaveno A."/>
            <person name="Degli Esposti M."/>
            <person name="Johnson D.B."/>
            <person name="Quatrini R."/>
        </authorList>
    </citation>
    <scope>NUCLEOTIDE SEQUENCE</scope>
    <source>
        <strain evidence="3">VAN18-1</strain>
    </source>
</reference>
<evidence type="ECO:0000259" key="2">
    <source>
        <dbReference type="Pfam" id="PF13439"/>
    </source>
</evidence>
<keyword evidence="4" id="KW-1185">Reference proteome</keyword>
<dbReference type="PANTHER" id="PTHR45947">
    <property type="entry name" value="SULFOQUINOVOSYL TRANSFERASE SQD2"/>
    <property type="match status" value="1"/>
</dbReference>
<dbReference type="Pfam" id="PF13439">
    <property type="entry name" value="Glyco_transf_4"/>
    <property type="match status" value="1"/>
</dbReference>
<dbReference type="SUPFAM" id="SSF53756">
    <property type="entry name" value="UDP-Glycosyltransferase/glycogen phosphorylase"/>
    <property type="match status" value="1"/>
</dbReference>
<evidence type="ECO:0000259" key="1">
    <source>
        <dbReference type="Pfam" id="PF00534"/>
    </source>
</evidence>
<sequence>MRILHVISMMASVSGGTTQVVQSLASSQVKAGQQVAVCTTAIGNRDGELLDVDALRAASPGVRYEAFPWELRAPMVSLAMRRWLREHLNDFDLLHVHGLYRFPPSYAAWLAHRRKFPYIAMPHGNLDPFLYRQSRQSVLLKRLWERWFDVPNLNGASAIHYTTEEERDRAGFLKLRAPSFVVPNGLDWPRFAQLPARGEFRARLGIGDAPLVLFLSRINFKKGLDLLVPAFSQVRARFPDAVLAMVGPDNEGYGSQVRSWVAEHALQDSAQFVDHLDGEAVLQAYVDADVFALPSYTENFGMVVAESLACGTPVVISDQVNIHREVSKAGAGLVTRCDVAEVADALCTLLPDAPRRQAMGRAGRDLVQRKWTWDVVAQDLSAEYEQIIARHSRRRAS</sequence>
<dbReference type="InterPro" id="IPR050194">
    <property type="entry name" value="Glycosyltransferase_grp1"/>
</dbReference>
<proteinExistence type="predicted"/>
<protein>
    <submittedName>
        <fullName evidence="3">Glycosyltransferase</fullName>
    </submittedName>
</protein>